<feature type="compositionally biased region" description="Gly residues" evidence="1">
    <location>
        <begin position="1"/>
        <end position="13"/>
    </location>
</feature>
<name>G7N253_MACMU</name>
<proteinExistence type="predicted"/>
<organism evidence="2">
    <name type="scientific">Macaca mulatta</name>
    <name type="common">Rhesus macaque</name>
    <dbReference type="NCBI Taxonomy" id="9544"/>
    <lineage>
        <taxon>Eukaryota</taxon>
        <taxon>Metazoa</taxon>
        <taxon>Chordata</taxon>
        <taxon>Craniata</taxon>
        <taxon>Vertebrata</taxon>
        <taxon>Euteleostomi</taxon>
        <taxon>Mammalia</taxon>
        <taxon>Eutheria</taxon>
        <taxon>Euarchontoglires</taxon>
        <taxon>Primates</taxon>
        <taxon>Haplorrhini</taxon>
        <taxon>Catarrhini</taxon>
        <taxon>Cercopithecidae</taxon>
        <taxon>Cercopithecinae</taxon>
        <taxon>Macaca</taxon>
    </lineage>
</organism>
<protein>
    <submittedName>
        <fullName evidence="2">Uncharacterized protein</fullName>
    </submittedName>
</protein>
<sequence>MRGESELGGGGAAGPAWASLGSCPGPGAVPDRELPSARGRAGSCPRPGAVPDWELSQA</sequence>
<dbReference type="PROSITE" id="PS51257">
    <property type="entry name" value="PROKAR_LIPOPROTEIN"/>
    <property type="match status" value="1"/>
</dbReference>
<accession>G7N253</accession>
<feature type="non-terminal residue" evidence="2">
    <location>
        <position position="58"/>
    </location>
</feature>
<reference evidence="2" key="1">
    <citation type="journal article" date="2011" name="Nat. Biotechnol.">
        <title>Genome sequencing and comparison of two nonhuman primate animal models, the cynomolgus and Chinese rhesus macaques.</title>
        <authorList>
            <person name="Yan G."/>
            <person name="Zhang G."/>
            <person name="Fang X."/>
            <person name="Zhang Y."/>
            <person name="Li C."/>
            <person name="Ling F."/>
            <person name="Cooper D.N."/>
            <person name="Li Q."/>
            <person name="Li Y."/>
            <person name="van Gool A.J."/>
            <person name="Du H."/>
            <person name="Chen J."/>
            <person name="Chen R."/>
            <person name="Zhang P."/>
            <person name="Huang Z."/>
            <person name="Thompson J.R."/>
            <person name="Meng Y."/>
            <person name="Bai Y."/>
            <person name="Wang J."/>
            <person name="Zhuo M."/>
            <person name="Wang T."/>
            <person name="Huang Y."/>
            <person name="Wei L."/>
            <person name="Li J."/>
            <person name="Wang Z."/>
            <person name="Hu H."/>
            <person name="Yang P."/>
            <person name="Le L."/>
            <person name="Stenson P.D."/>
            <person name="Li B."/>
            <person name="Liu X."/>
            <person name="Ball E.V."/>
            <person name="An N."/>
            <person name="Huang Q."/>
            <person name="Zhang Y."/>
            <person name="Fan W."/>
            <person name="Zhang X."/>
            <person name="Li Y."/>
            <person name="Wang W."/>
            <person name="Katze M.G."/>
            <person name="Su B."/>
            <person name="Nielsen R."/>
            <person name="Yang H."/>
            <person name="Wang J."/>
            <person name="Wang X."/>
            <person name="Wang J."/>
        </authorList>
    </citation>
    <scope>NUCLEOTIDE SEQUENCE [LARGE SCALE GENOMIC DNA]</scope>
    <source>
        <strain evidence="2">CR-5</strain>
    </source>
</reference>
<evidence type="ECO:0000256" key="1">
    <source>
        <dbReference type="SAM" id="MobiDB-lite"/>
    </source>
</evidence>
<dbReference type="AlphaFoldDB" id="G7N253"/>
<dbReference type="Proteomes" id="UP000013456">
    <property type="component" value="Chromosome 9"/>
</dbReference>
<dbReference type="HOGENOM" id="CLU_1991895_0_0_1"/>
<dbReference type="EMBL" id="CM001261">
    <property type="protein sequence ID" value="EHH19080.1"/>
    <property type="molecule type" value="Genomic_DNA"/>
</dbReference>
<gene>
    <name evidence="2" type="ORF">EGK_19723</name>
</gene>
<feature type="region of interest" description="Disordered" evidence="1">
    <location>
        <begin position="1"/>
        <end position="58"/>
    </location>
</feature>
<evidence type="ECO:0000313" key="2">
    <source>
        <dbReference type="EMBL" id="EHH19080.1"/>
    </source>
</evidence>